<dbReference type="GO" id="GO:0034702">
    <property type="term" value="C:monoatomic ion channel complex"/>
    <property type="evidence" value="ECO:0007669"/>
    <property type="project" value="UniProtKB-KW"/>
</dbReference>
<name>A0A2U1KXR3_ARTAN</name>
<feature type="region of interest" description="Disordered" evidence="7">
    <location>
        <begin position="159"/>
        <end position="181"/>
    </location>
</feature>
<evidence type="ECO:0000256" key="3">
    <source>
        <dbReference type="ARBA" id="ARBA00022882"/>
    </source>
</evidence>
<evidence type="ECO:0000256" key="2">
    <source>
        <dbReference type="ARBA" id="ARBA00022826"/>
    </source>
</evidence>
<evidence type="ECO:0000256" key="4">
    <source>
        <dbReference type="ARBA" id="ARBA00022958"/>
    </source>
</evidence>
<evidence type="ECO:0000256" key="6">
    <source>
        <dbReference type="PROSITE-ProRule" id="PRU00023"/>
    </source>
</evidence>
<gene>
    <name evidence="9" type="ORF">CTI12_AA555140</name>
</gene>
<reference evidence="9 10" key="1">
    <citation type="journal article" date="2018" name="Mol. Plant">
        <title>The genome of Artemisia annua provides insight into the evolution of Asteraceae family and artemisinin biosynthesis.</title>
        <authorList>
            <person name="Shen Q."/>
            <person name="Zhang L."/>
            <person name="Liao Z."/>
            <person name="Wang S."/>
            <person name="Yan T."/>
            <person name="Shi P."/>
            <person name="Liu M."/>
            <person name="Fu X."/>
            <person name="Pan Q."/>
            <person name="Wang Y."/>
            <person name="Lv Z."/>
            <person name="Lu X."/>
            <person name="Zhang F."/>
            <person name="Jiang W."/>
            <person name="Ma Y."/>
            <person name="Chen M."/>
            <person name="Hao X."/>
            <person name="Li L."/>
            <person name="Tang Y."/>
            <person name="Lv G."/>
            <person name="Zhou Y."/>
            <person name="Sun X."/>
            <person name="Brodelius P.E."/>
            <person name="Rose J.K.C."/>
            <person name="Tang K."/>
        </authorList>
    </citation>
    <scope>NUCLEOTIDE SEQUENCE [LARGE SCALE GENOMIC DNA]</scope>
    <source>
        <strain evidence="10">cv. Huhao1</strain>
        <tissue evidence="9">Leaf</tissue>
    </source>
</reference>
<keyword evidence="3" id="KW-0406">Ion transport</keyword>
<evidence type="ECO:0000313" key="9">
    <source>
        <dbReference type="EMBL" id="PWA41542.1"/>
    </source>
</evidence>
<dbReference type="EMBL" id="PKPP01013013">
    <property type="protein sequence ID" value="PWA41542.1"/>
    <property type="molecule type" value="Genomic_DNA"/>
</dbReference>
<keyword evidence="10" id="KW-1185">Reference proteome</keyword>
<dbReference type="OrthoDB" id="9995210at2759"/>
<keyword evidence="2" id="KW-0631">Potassium channel</keyword>
<dbReference type="Pfam" id="PF11834">
    <property type="entry name" value="KHA"/>
    <property type="match status" value="1"/>
</dbReference>
<feature type="compositionally biased region" description="Low complexity" evidence="7">
    <location>
        <begin position="162"/>
        <end position="174"/>
    </location>
</feature>
<keyword evidence="3" id="KW-0851">Voltage-gated channel</keyword>
<dbReference type="InterPro" id="IPR045319">
    <property type="entry name" value="KAT/AKT"/>
</dbReference>
<dbReference type="Gene3D" id="1.25.40.20">
    <property type="entry name" value="Ankyrin repeat-containing domain"/>
    <property type="match status" value="1"/>
</dbReference>
<dbReference type="InterPro" id="IPR021789">
    <property type="entry name" value="KHA_dom"/>
</dbReference>
<comment type="caution">
    <text evidence="9">The sequence shown here is derived from an EMBL/GenBank/DDBJ whole genome shotgun (WGS) entry which is preliminary data.</text>
</comment>
<protein>
    <submittedName>
        <fullName evidence="9">Ankyrin repeat-containing protein</fullName>
    </submittedName>
</protein>
<evidence type="ECO:0000256" key="5">
    <source>
        <dbReference type="ARBA" id="ARBA00023303"/>
    </source>
</evidence>
<evidence type="ECO:0000256" key="1">
    <source>
        <dbReference type="ARBA" id="ARBA00022538"/>
    </source>
</evidence>
<keyword evidence="4" id="KW-0630">Potassium</keyword>
<dbReference type="PANTHER" id="PTHR45743">
    <property type="entry name" value="POTASSIUM CHANNEL AKT1"/>
    <property type="match status" value="1"/>
</dbReference>
<accession>A0A2U1KXR3</accession>
<dbReference type="Proteomes" id="UP000245207">
    <property type="component" value="Unassembled WGS sequence"/>
</dbReference>
<feature type="domain" description="KHA" evidence="8">
    <location>
        <begin position="182"/>
        <end position="231"/>
    </location>
</feature>
<dbReference type="Pfam" id="PF12796">
    <property type="entry name" value="Ank_2"/>
    <property type="match status" value="1"/>
</dbReference>
<evidence type="ECO:0000313" key="10">
    <source>
        <dbReference type="Proteomes" id="UP000245207"/>
    </source>
</evidence>
<keyword evidence="3" id="KW-0813">Transport</keyword>
<evidence type="ECO:0000256" key="7">
    <source>
        <dbReference type="SAM" id="MobiDB-lite"/>
    </source>
</evidence>
<dbReference type="SUPFAM" id="SSF48403">
    <property type="entry name" value="Ankyrin repeat"/>
    <property type="match status" value="1"/>
</dbReference>
<dbReference type="PANTHER" id="PTHR45743:SF34">
    <property type="entry name" value="POTASSIUM CHANNEL"/>
    <property type="match status" value="1"/>
</dbReference>
<dbReference type="InterPro" id="IPR002110">
    <property type="entry name" value="Ankyrin_rpt"/>
</dbReference>
<feature type="repeat" description="ANK" evidence="6">
    <location>
        <begin position="106"/>
        <end position="138"/>
    </location>
</feature>
<proteinExistence type="predicted"/>
<evidence type="ECO:0000259" key="8">
    <source>
        <dbReference type="Pfam" id="PF11834"/>
    </source>
</evidence>
<dbReference type="AlphaFoldDB" id="A0A2U1KXR3"/>
<dbReference type="PROSITE" id="PS50088">
    <property type="entry name" value="ANK_REPEAT"/>
    <property type="match status" value="1"/>
</dbReference>
<organism evidence="9 10">
    <name type="scientific">Artemisia annua</name>
    <name type="common">Sweet wormwood</name>
    <dbReference type="NCBI Taxonomy" id="35608"/>
    <lineage>
        <taxon>Eukaryota</taxon>
        <taxon>Viridiplantae</taxon>
        <taxon>Streptophyta</taxon>
        <taxon>Embryophyta</taxon>
        <taxon>Tracheophyta</taxon>
        <taxon>Spermatophyta</taxon>
        <taxon>Magnoliopsida</taxon>
        <taxon>eudicotyledons</taxon>
        <taxon>Gunneridae</taxon>
        <taxon>Pentapetalae</taxon>
        <taxon>asterids</taxon>
        <taxon>campanulids</taxon>
        <taxon>Asterales</taxon>
        <taxon>Asteraceae</taxon>
        <taxon>Asteroideae</taxon>
        <taxon>Anthemideae</taxon>
        <taxon>Artemisiinae</taxon>
        <taxon>Artemisia</taxon>
    </lineage>
</organism>
<keyword evidence="5" id="KW-0407">Ion channel</keyword>
<keyword evidence="1" id="KW-0633">Potassium transport</keyword>
<keyword evidence="6" id="KW-0040">ANK repeat</keyword>
<dbReference type="GO" id="GO:0005249">
    <property type="term" value="F:voltage-gated potassium channel activity"/>
    <property type="evidence" value="ECO:0007669"/>
    <property type="project" value="InterPro"/>
</dbReference>
<dbReference type="InterPro" id="IPR036770">
    <property type="entry name" value="Ankyrin_rpt-contain_sf"/>
</dbReference>
<sequence length="279" mass="31573">MGLGMVTWLSDRQFNLFFFGFCELAFNIVSLGETNTTGVVFGTRTMGIWRCASTKYSFKKKTLTAEWILLTSYCLMQQHLAASKEHEDITLFHIQEGVAVNISDNFGNTPLLEAIKRGHDNIASLFIKEGCSLAITDSDTILSPSVQKRDGMLINQLEEAKSSQSSEFPSSSQEPSDRKARRKCTIYPFQPWELPKDQNRYGVVLWVPDTIDELIETAVDHLKLDLCKIMSRLQSNQKTKNYVLSVRQPCDHTETHQDGLGNDPLRSHGRDHKAQLITL</sequence>